<name>A0A1T4N1S1_9LACT</name>
<dbReference type="Proteomes" id="UP000189941">
    <property type="component" value="Unassembled WGS sequence"/>
</dbReference>
<evidence type="ECO:0000313" key="1">
    <source>
        <dbReference type="EMBL" id="SJZ72987.1"/>
    </source>
</evidence>
<evidence type="ECO:0000313" key="2">
    <source>
        <dbReference type="Proteomes" id="UP000189941"/>
    </source>
</evidence>
<dbReference type="EMBL" id="FUWO01000015">
    <property type="protein sequence ID" value="SJZ72987.1"/>
    <property type="molecule type" value="Genomic_DNA"/>
</dbReference>
<reference evidence="2" key="1">
    <citation type="submission" date="2017-02" db="EMBL/GenBank/DDBJ databases">
        <authorList>
            <person name="Varghese N."/>
            <person name="Submissions S."/>
        </authorList>
    </citation>
    <scope>NUCLEOTIDE SEQUENCE [LARGE SCALE GENOMIC DNA]</scope>
    <source>
        <strain evidence="2">DSM 15739</strain>
    </source>
</reference>
<keyword evidence="2" id="KW-1185">Reference proteome</keyword>
<proteinExistence type="predicted"/>
<accession>A0A1T4N1S1</accession>
<sequence>MIAQRFSWEYLVKNEMGKKIEVCEACHNQIADD</sequence>
<dbReference type="AlphaFoldDB" id="A0A1T4N1S1"/>
<gene>
    <name evidence="1" type="ORF">SAMN02746011_01619</name>
</gene>
<organism evidence="1 2">
    <name type="scientific">Globicatella sulfidifaciens DSM 15739</name>
    <dbReference type="NCBI Taxonomy" id="1121925"/>
    <lineage>
        <taxon>Bacteria</taxon>
        <taxon>Bacillati</taxon>
        <taxon>Bacillota</taxon>
        <taxon>Bacilli</taxon>
        <taxon>Lactobacillales</taxon>
        <taxon>Aerococcaceae</taxon>
        <taxon>Globicatella</taxon>
    </lineage>
</organism>
<protein>
    <submittedName>
        <fullName evidence="1">Uncharacterized protein</fullName>
    </submittedName>
</protein>